<sequence length="218" mass="21675">MRLPRSLSCLVLAFGLAFPATAHASAQAPLGGGSVLQSSAATRCTAGFAAVSGKTGYLIASSACGKPGDTIRSAGRVVGVVVGTQVPPTGAIVIRVTNTTDWRLVGSIPPTGGRTITGSVEAPVGASVCRYGATTGWHCGIIQAKNVSITFPEGTLTGLTRTSVCAEPGDHGGPFVSGTQAQGVLVGGSGNCSSGGTTYFYPVNRVLSAYGLTLVTGT</sequence>
<dbReference type="InterPro" id="IPR009003">
    <property type="entry name" value="Peptidase_S1_PA"/>
</dbReference>
<feature type="signal peptide" evidence="6">
    <location>
        <begin position="1"/>
        <end position="24"/>
    </location>
</feature>
<comment type="similarity">
    <text evidence="1">Belongs to the peptidase S1 family.</text>
</comment>
<evidence type="ECO:0000259" key="7">
    <source>
        <dbReference type="Pfam" id="PF00089"/>
    </source>
</evidence>
<dbReference type="PIRSF" id="PIRSF001134">
    <property type="entry name" value="Streptogrisin"/>
    <property type="match status" value="1"/>
</dbReference>
<protein>
    <submittedName>
        <fullName evidence="8">Streptogrisin C</fullName>
        <ecNumber evidence="8">3.4.21.-</ecNumber>
    </submittedName>
</protein>
<dbReference type="Pfam" id="PF00089">
    <property type="entry name" value="Trypsin"/>
    <property type="match status" value="1"/>
</dbReference>
<keyword evidence="5" id="KW-1015">Disulfide bond</keyword>
<evidence type="ECO:0000256" key="4">
    <source>
        <dbReference type="ARBA" id="ARBA00022825"/>
    </source>
</evidence>
<feature type="chain" id="PRO_5047288879" evidence="6">
    <location>
        <begin position="25"/>
        <end position="218"/>
    </location>
</feature>
<organism evidence="8 9">
    <name type="scientific">Amycolatopsis roodepoortensis</name>
    <dbReference type="NCBI Taxonomy" id="700274"/>
    <lineage>
        <taxon>Bacteria</taxon>
        <taxon>Bacillati</taxon>
        <taxon>Actinomycetota</taxon>
        <taxon>Actinomycetes</taxon>
        <taxon>Pseudonocardiales</taxon>
        <taxon>Pseudonocardiaceae</taxon>
        <taxon>Amycolatopsis</taxon>
    </lineage>
</organism>
<dbReference type="RefSeq" id="WP_192744781.1">
    <property type="nucleotide sequence ID" value="NZ_JADBEJ010000005.1"/>
</dbReference>
<name>A0ABR9LAC5_9PSEU</name>
<evidence type="ECO:0000256" key="2">
    <source>
        <dbReference type="ARBA" id="ARBA00022670"/>
    </source>
</evidence>
<feature type="domain" description="Peptidase S1" evidence="7">
    <location>
        <begin position="121"/>
        <end position="206"/>
    </location>
</feature>
<comment type="caution">
    <text evidence="8">The sequence shown here is derived from an EMBL/GenBank/DDBJ whole genome shotgun (WGS) entry which is preliminary data.</text>
</comment>
<keyword evidence="2" id="KW-0645">Protease</keyword>
<dbReference type="InterPro" id="IPR001316">
    <property type="entry name" value="Pept_S1A_streptogrisin"/>
</dbReference>
<proteinExistence type="inferred from homology"/>
<keyword evidence="6" id="KW-0732">Signal</keyword>
<evidence type="ECO:0000313" key="9">
    <source>
        <dbReference type="Proteomes" id="UP000656548"/>
    </source>
</evidence>
<evidence type="ECO:0000256" key="1">
    <source>
        <dbReference type="ARBA" id="ARBA00007664"/>
    </source>
</evidence>
<evidence type="ECO:0000256" key="3">
    <source>
        <dbReference type="ARBA" id="ARBA00022801"/>
    </source>
</evidence>
<gene>
    <name evidence="8" type="ORF">H4W30_004699</name>
</gene>
<dbReference type="SUPFAM" id="SSF50494">
    <property type="entry name" value="Trypsin-like serine proteases"/>
    <property type="match status" value="1"/>
</dbReference>
<dbReference type="EC" id="3.4.21.-" evidence="8"/>
<dbReference type="PRINTS" id="PR00861">
    <property type="entry name" value="ALYTICPTASE"/>
</dbReference>
<evidence type="ECO:0000313" key="8">
    <source>
        <dbReference type="EMBL" id="MBE1577639.1"/>
    </source>
</evidence>
<keyword evidence="4" id="KW-0720">Serine protease</keyword>
<dbReference type="InterPro" id="IPR001254">
    <property type="entry name" value="Trypsin_dom"/>
</dbReference>
<keyword evidence="9" id="KW-1185">Reference proteome</keyword>
<evidence type="ECO:0000256" key="6">
    <source>
        <dbReference type="SAM" id="SignalP"/>
    </source>
</evidence>
<evidence type="ECO:0000256" key="5">
    <source>
        <dbReference type="ARBA" id="ARBA00023157"/>
    </source>
</evidence>
<dbReference type="CDD" id="cd21112">
    <property type="entry name" value="alphaLP-like"/>
    <property type="match status" value="1"/>
</dbReference>
<dbReference type="GO" id="GO:0016787">
    <property type="term" value="F:hydrolase activity"/>
    <property type="evidence" value="ECO:0007669"/>
    <property type="project" value="UniProtKB-KW"/>
</dbReference>
<reference evidence="8 9" key="1">
    <citation type="submission" date="2020-10" db="EMBL/GenBank/DDBJ databases">
        <title>Sequencing the genomes of 1000 actinobacteria strains.</title>
        <authorList>
            <person name="Klenk H.-P."/>
        </authorList>
    </citation>
    <scope>NUCLEOTIDE SEQUENCE [LARGE SCALE GENOMIC DNA]</scope>
    <source>
        <strain evidence="8 9">DSM 46661</strain>
    </source>
</reference>
<dbReference type="InterPro" id="IPR043504">
    <property type="entry name" value="Peptidase_S1_PA_chymotrypsin"/>
</dbReference>
<accession>A0ABR9LAC5</accession>
<keyword evidence="3 8" id="KW-0378">Hydrolase</keyword>
<dbReference type="Gene3D" id="2.40.10.10">
    <property type="entry name" value="Trypsin-like serine proteases"/>
    <property type="match status" value="2"/>
</dbReference>
<dbReference type="Proteomes" id="UP000656548">
    <property type="component" value="Unassembled WGS sequence"/>
</dbReference>
<dbReference type="EMBL" id="JADBEJ010000005">
    <property type="protein sequence ID" value="MBE1577639.1"/>
    <property type="molecule type" value="Genomic_DNA"/>
</dbReference>